<dbReference type="OrthoDB" id="8201432at2"/>
<keyword evidence="1" id="KW-0229">DNA integration</keyword>
<keyword evidence="2 4" id="KW-0238">DNA-binding</keyword>
<dbReference type="Gene3D" id="1.10.150.130">
    <property type="match status" value="1"/>
</dbReference>
<evidence type="ECO:0000256" key="1">
    <source>
        <dbReference type="ARBA" id="ARBA00022908"/>
    </source>
</evidence>
<proteinExistence type="predicted"/>
<protein>
    <recommendedName>
        <fullName evidence="9">Integrase</fullName>
    </recommendedName>
</protein>
<accession>A0A1T5FMY8</accession>
<dbReference type="PROSITE" id="PS51900">
    <property type="entry name" value="CB"/>
    <property type="match status" value="1"/>
</dbReference>
<dbReference type="SUPFAM" id="SSF56349">
    <property type="entry name" value="DNA breaking-rejoining enzymes"/>
    <property type="match status" value="1"/>
</dbReference>
<dbReference type="InterPro" id="IPR013762">
    <property type="entry name" value="Integrase-like_cat_sf"/>
</dbReference>
<dbReference type="AlphaFoldDB" id="A0A1T5FMY8"/>
<dbReference type="InterPro" id="IPR010998">
    <property type="entry name" value="Integrase_recombinase_N"/>
</dbReference>
<dbReference type="InterPro" id="IPR002104">
    <property type="entry name" value="Integrase_catalytic"/>
</dbReference>
<evidence type="ECO:0000259" key="6">
    <source>
        <dbReference type="PROSITE" id="PS51900"/>
    </source>
</evidence>
<keyword evidence="3" id="KW-0233">DNA recombination</keyword>
<evidence type="ECO:0000256" key="2">
    <source>
        <dbReference type="ARBA" id="ARBA00023125"/>
    </source>
</evidence>
<sequence length="341" mass="37977">MPLPEGVFRIKKPSGKVYFYHQTGRHLEKALRGTLTRIPYEPREAEFWSFCASLNGKSAAPKKGTFKAIIELYKASSKWAGFSPKTQDVYDYYLGLIEKAWGNQIADDLTQAAISAARDALAATAPVSANLLVRVLRAMCAWAIGDGHMTRNPARDVPQVETQVETTEPWPEAVWAAVVRHGPADLSRLAYLGRATGQRVGDLVKFWPAMRRGDGLDIKISKLRGKKHFLPLSPAHLKEIDGWNVGEMTPYLTKPDGKRHTEASIRYRLRTWLGESAPESIRGADVSPHGLRALACCDARLAGRTHQEIAALFGMSIQMVERYTRHIDQETLARKARSGMD</sequence>
<evidence type="ECO:0000256" key="3">
    <source>
        <dbReference type="ARBA" id="ARBA00023172"/>
    </source>
</evidence>
<evidence type="ECO:0000313" key="8">
    <source>
        <dbReference type="Proteomes" id="UP000190130"/>
    </source>
</evidence>
<reference evidence="7 8" key="1">
    <citation type="submission" date="2017-02" db="EMBL/GenBank/DDBJ databases">
        <authorList>
            <person name="Peterson S.W."/>
        </authorList>
    </citation>
    <scope>NUCLEOTIDE SEQUENCE [LARGE SCALE GENOMIC DNA]</scope>
    <source>
        <strain evidence="7 8">DSM 9653</strain>
    </source>
</reference>
<dbReference type="InterPro" id="IPR044068">
    <property type="entry name" value="CB"/>
</dbReference>
<dbReference type="GO" id="GO:0006310">
    <property type="term" value="P:DNA recombination"/>
    <property type="evidence" value="ECO:0007669"/>
    <property type="project" value="UniProtKB-KW"/>
</dbReference>
<name>A0A1T5FMY8_9HYPH</name>
<feature type="domain" description="Tyr recombinase" evidence="5">
    <location>
        <begin position="160"/>
        <end position="337"/>
    </location>
</feature>
<organism evidence="7 8">
    <name type="scientific">Bosea thiooxidans</name>
    <dbReference type="NCBI Taxonomy" id="53254"/>
    <lineage>
        <taxon>Bacteria</taxon>
        <taxon>Pseudomonadati</taxon>
        <taxon>Pseudomonadota</taxon>
        <taxon>Alphaproteobacteria</taxon>
        <taxon>Hyphomicrobiales</taxon>
        <taxon>Boseaceae</taxon>
        <taxon>Bosea</taxon>
    </lineage>
</organism>
<dbReference type="Gene3D" id="1.10.443.10">
    <property type="entry name" value="Intergrase catalytic core"/>
    <property type="match status" value="1"/>
</dbReference>
<dbReference type="Proteomes" id="UP000190130">
    <property type="component" value="Unassembled WGS sequence"/>
</dbReference>
<dbReference type="GO" id="GO:0015074">
    <property type="term" value="P:DNA integration"/>
    <property type="evidence" value="ECO:0007669"/>
    <property type="project" value="UniProtKB-KW"/>
</dbReference>
<dbReference type="RefSeq" id="WP_079591803.1">
    <property type="nucleotide sequence ID" value="NZ_FUYX01000009.1"/>
</dbReference>
<dbReference type="PROSITE" id="PS51898">
    <property type="entry name" value="TYR_RECOMBINASE"/>
    <property type="match status" value="1"/>
</dbReference>
<gene>
    <name evidence="7" type="ORF">SAMN05660750_03372</name>
</gene>
<evidence type="ECO:0000259" key="5">
    <source>
        <dbReference type="PROSITE" id="PS51898"/>
    </source>
</evidence>
<evidence type="ECO:0008006" key="9">
    <source>
        <dbReference type="Google" id="ProtNLM"/>
    </source>
</evidence>
<feature type="domain" description="Core-binding (CB)" evidence="6">
    <location>
        <begin position="70"/>
        <end position="144"/>
    </location>
</feature>
<dbReference type="InterPro" id="IPR011010">
    <property type="entry name" value="DNA_brk_join_enz"/>
</dbReference>
<evidence type="ECO:0000313" key="7">
    <source>
        <dbReference type="EMBL" id="SKB97467.1"/>
    </source>
</evidence>
<dbReference type="EMBL" id="FUYX01000009">
    <property type="protein sequence ID" value="SKB97467.1"/>
    <property type="molecule type" value="Genomic_DNA"/>
</dbReference>
<dbReference type="GO" id="GO:0003677">
    <property type="term" value="F:DNA binding"/>
    <property type="evidence" value="ECO:0007669"/>
    <property type="project" value="UniProtKB-UniRule"/>
</dbReference>
<evidence type="ECO:0000256" key="4">
    <source>
        <dbReference type="PROSITE-ProRule" id="PRU01248"/>
    </source>
</evidence>